<dbReference type="OrthoDB" id="5294470at2"/>
<evidence type="ECO:0000313" key="3">
    <source>
        <dbReference type="Proteomes" id="UP000306631"/>
    </source>
</evidence>
<proteinExistence type="predicted"/>
<dbReference type="AlphaFoldDB" id="A0A4V3RJV7"/>
<dbReference type="EMBL" id="SRYW01000001">
    <property type="protein sequence ID" value="TGY37340.1"/>
    <property type="molecule type" value="Genomic_DNA"/>
</dbReference>
<evidence type="ECO:0000256" key="1">
    <source>
        <dbReference type="SAM" id="MobiDB-lite"/>
    </source>
</evidence>
<comment type="caution">
    <text evidence="2">The sequence shown here is derived from an EMBL/GenBank/DDBJ whole genome shotgun (WGS) entry which is preliminary data.</text>
</comment>
<dbReference type="InterPro" id="IPR018636">
    <property type="entry name" value="DUF2058"/>
</dbReference>
<gene>
    <name evidence="2" type="ORF">E5352_01910</name>
</gene>
<reference evidence="2 3" key="1">
    <citation type="submission" date="2019-04" db="EMBL/GenBank/DDBJ databases">
        <title>Microbes associate with the intestines of laboratory mice.</title>
        <authorList>
            <person name="Navarre W."/>
            <person name="Wong E."/>
            <person name="Huang K."/>
            <person name="Tropini C."/>
            <person name="Ng K."/>
            <person name="Yu B."/>
        </authorList>
    </citation>
    <scope>NUCLEOTIDE SEQUENCE [LARGE SCALE GENOMIC DNA]</scope>
    <source>
        <strain evidence="2 3">NM62_B4-13</strain>
    </source>
</reference>
<dbReference type="Proteomes" id="UP000306631">
    <property type="component" value="Unassembled WGS sequence"/>
</dbReference>
<sequence length="184" mass="20379">MAKANPLQEQLLKAGLVKKSQVSQAAREQVKARHGKAPVAPSESQREAERARAEKAERDRALEAERKEKARAQELQAQVRQIIETNKVKRDGEIEYRFNDGTVIRTLLVNALLRRQLASGALVIARFGEGVELLPRAAADKVRERDPGAIVLDNAQPGSSEPSTGNADDEAYYAQFQVPDDLVW</sequence>
<dbReference type="RefSeq" id="WP_136003138.1">
    <property type="nucleotide sequence ID" value="NZ_SRYW01000001.1"/>
</dbReference>
<feature type="compositionally biased region" description="Basic and acidic residues" evidence="1">
    <location>
        <begin position="44"/>
        <end position="69"/>
    </location>
</feature>
<accession>A0A4V3RJV7</accession>
<protein>
    <submittedName>
        <fullName evidence="2">DUF2058 domain-containing protein</fullName>
    </submittedName>
</protein>
<organism evidence="2 3">
    <name type="scientific">Stenotrophomonas maltophilia</name>
    <name type="common">Pseudomonas maltophilia</name>
    <name type="synonym">Xanthomonas maltophilia</name>
    <dbReference type="NCBI Taxonomy" id="40324"/>
    <lineage>
        <taxon>Bacteria</taxon>
        <taxon>Pseudomonadati</taxon>
        <taxon>Pseudomonadota</taxon>
        <taxon>Gammaproteobacteria</taxon>
        <taxon>Lysobacterales</taxon>
        <taxon>Lysobacteraceae</taxon>
        <taxon>Stenotrophomonas</taxon>
        <taxon>Stenotrophomonas maltophilia group</taxon>
    </lineage>
</organism>
<feature type="region of interest" description="Disordered" evidence="1">
    <location>
        <begin position="25"/>
        <end position="69"/>
    </location>
</feature>
<evidence type="ECO:0000313" key="2">
    <source>
        <dbReference type="EMBL" id="TGY37340.1"/>
    </source>
</evidence>
<feature type="compositionally biased region" description="Polar residues" evidence="1">
    <location>
        <begin position="156"/>
        <end position="166"/>
    </location>
</feature>
<dbReference type="Pfam" id="PF09831">
    <property type="entry name" value="DUF2058"/>
    <property type="match status" value="1"/>
</dbReference>
<feature type="region of interest" description="Disordered" evidence="1">
    <location>
        <begin position="149"/>
        <end position="170"/>
    </location>
</feature>
<name>A0A4V3RJV7_STEMA</name>